<evidence type="ECO:0000256" key="1">
    <source>
        <dbReference type="SAM" id="Coils"/>
    </source>
</evidence>
<accession>G8LW03</accession>
<evidence type="ECO:0000313" key="3">
    <source>
        <dbReference type="Proteomes" id="UP000005435"/>
    </source>
</evidence>
<proteinExistence type="predicted"/>
<gene>
    <name evidence="2" type="ordered locus">Clocl_2008</name>
</gene>
<reference evidence="2 3" key="2">
    <citation type="journal article" date="2012" name="Stand. Genomic Sci.">
        <title>Complete Genome Sequence of Clostridium clariflavum DSM 19732.</title>
        <authorList>
            <person name="Izquierdo J.A."/>
            <person name="Goodwin L."/>
            <person name="Davenport K.W."/>
            <person name="Teshima H."/>
            <person name="Bruce D."/>
            <person name="Detter C."/>
            <person name="Tapia R."/>
            <person name="Han S."/>
            <person name="Land M."/>
            <person name="Hauser L."/>
            <person name="Jeffries C.D."/>
            <person name="Han J."/>
            <person name="Pitluck S."/>
            <person name="Nolan M."/>
            <person name="Chen A."/>
            <person name="Huntemann M."/>
            <person name="Mavromatis K."/>
            <person name="Mikhailova N."/>
            <person name="Liolios K."/>
            <person name="Woyke T."/>
            <person name="Lynd L.R."/>
        </authorList>
    </citation>
    <scope>NUCLEOTIDE SEQUENCE [LARGE SCALE GENOMIC DNA]</scope>
    <source>
        <strain evidence="3">DSM 19732 / NBRC 101661 / EBR45</strain>
    </source>
</reference>
<organism evidence="2 3">
    <name type="scientific">Acetivibrio clariflavus (strain DSM 19732 / NBRC 101661 / EBR45)</name>
    <name type="common">Clostridium clariflavum</name>
    <dbReference type="NCBI Taxonomy" id="720554"/>
    <lineage>
        <taxon>Bacteria</taxon>
        <taxon>Bacillati</taxon>
        <taxon>Bacillota</taxon>
        <taxon>Clostridia</taxon>
        <taxon>Eubacteriales</taxon>
        <taxon>Oscillospiraceae</taxon>
        <taxon>Acetivibrio</taxon>
    </lineage>
</organism>
<dbReference type="EMBL" id="CP003065">
    <property type="protein sequence ID" value="AEV68607.1"/>
    <property type="molecule type" value="Genomic_DNA"/>
</dbReference>
<dbReference type="RefSeq" id="WP_014255187.1">
    <property type="nucleotide sequence ID" value="NC_016627.1"/>
</dbReference>
<dbReference type="STRING" id="720554.Clocl_2008"/>
<protein>
    <submittedName>
        <fullName evidence="2">Uncharacterized protein</fullName>
    </submittedName>
</protein>
<dbReference type="KEGG" id="ccl:Clocl_2008"/>
<keyword evidence="1" id="KW-0175">Coiled coil</keyword>
<name>G8LW03_ACECE</name>
<keyword evidence="3" id="KW-1185">Reference proteome</keyword>
<evidence type="ECO:0000313" key="2">
    <source>
        <dbReference type="EMBL" id="AEV68607.1"/>
    </source>
</evidence>
<dbReference type="AlphaFoldDB" id="G8LW03"/>
<reference evidence="3" key="1">
    <citation type="submission" date="2011-12" db="EMBL/GenBank/DDBJ databases">
        <title>Complete sequence of Clostridium clariflavum DSM 19732.</title>
        <authorList>
            <consortium name="US DOE Joint Genome Institute"/>
            <person name="Lucas S."/>
            <person name="Han J."/>
            <person name="Lapidus A."/>
            <person name="Cheng J.-F."/>
            <person name="Goodwin L."/>
            <person name="Pitluck S."/>
            <person name="Peters L."/>
            <person name="Teshima H."/>
            <person name="Detter J.C."/>
            <person name="Han C."/>
            <person name="Tapia R."/>
            <person name="Land M."/>
            <person name="Hauser L."/>
            <person name="Kyrpides N."/>
            <person name="Ivanova N."/>
            <person name="Pagani I."/>
            <person name="Kitzmiller T."/>
            <person name="Lynd L."/>
            <person name="Izquierdo J."/>
            <person name="Woyke T."/>
        </authorList>
    </citation>
    <scope>NUCLEOTIDE SEQUENCE [LARGE SCALE GENOMIC DNA]</scope>
    <source>
        <strain evidence="3">DSM 19732 / NBRC 101661 / EBR45</strain>
    </source>
</reference>
<sequence>MDTREIFDEINQILEEADMDIKINDLEELEEFLEEYEARDLEVYEEIHDLYEQLLMEM</sequence>
<feature type="coiled-coil region" evidence="1">
    <location>
        <begin position="19"/>
        <end position="46"/>
    </location>
</feature>
<dbReference type="HOGENOM" id="CLU_2971283_0_0_9"/>
<dbReference type="Proteomes" id="UP000005435">
    <property type="component" value="Chromosome"/>
</dbReference>